<evidence type="ECO:0000256" key="8">
    <source>
        <dbReference type="ARBA" id="ARBA00022840"/>
    </source>
</evidence>
<dbReference type="GO" id="GO:0000049">
    <property type="term" value="F:tRNA binding"/>
    <property type="evidence" value="ECO:0007669"/>
    <property type="project" value="UniProtKB-KW"/>
</dbReference>
<feature type="binding site" evidence="13">
    <location>
        <position position="351"/>
    </location>
    <ligand>
        <name>Zn(2+)</name>
        <dbReference type="ChEBI" id="CHEBI:29105"/>
        <note>catalytic</note>
    </ligand>
</feature>
<comment type="subcellular location">
    <subcellularLocation>
        <location evidence="13">Cytoplasm</location>
    </subcellularLocation>
</comment>
<keyword evidence="9 13" id="KW-0694">RNA-binding</keyword>
<reference evidence="16 17" key="1">
    <citation type="journal article" date="2012" name="BMC Genomics">
        <title>Comparative genomics of Brachyspira pilosicoli strains: genome rearrangements, reductions and correlation of genetic compliment with phenotypic diversity.</title>
        <authorList>
            <person name="Mappley L.J."/>
            <person name="Black M.L."/>
            <person name="Abuoun M."/>
            <person name="Darby A.C."/>
            <person name="Woodward M.J."/>
            <person name="Parkhill J."/>
            <person name="Turner A.K."/>
            <person name="Bellgard M.I."/>
            <person name="La T."/>
            <person name="Phillips N.D."/>
            <person name="La Ragione R.M."/>
            <person name="Hampson D.J."/>
        </authorList>
    </citation>
    <scope>NUCLEOTIDE SEQUENCE [LARGE SCALE GENOMIC DNA]</scope>
    <source>
        <strain evidence="16">B2904</strain>
    </source>
</reference>
<feature type="region of interest" description="Catalytic" evidence="13">
    <location>
        <begin position="260"/>
        <end position="551"/>
    </location>
</feature>
<sequence length="663" mass="76314">MFQIICIFVNNKVSIQRGVIMSKINYLGQSYDLSNGESLLDFLKQNAKKDSKDAVAAKFNGTQVDLTYTPETDGDLELILTTSDEGLEILRHSTSHLMAQAVRRLYPNTQVTIGPAIKDGFYYDFDAEKPFTEEDLPKIEDEMKKIVKENIPVVRKVMKKDEAIEYFKKANEPYKVEIIEAIDADTVSFYEQGDFIDLCRGPHVPSTGYIKSYKLMSVAGSYWRGDSNNKMLSRIYGTAFESKEALDKYLKKLKEAKERDHRKLGKELNLFSFHDEGPGFPFWHPNGMIIYKAVESYIRNENDKRGYVEIKTPAILNEELWHRSGHWDNYKENMYFTEIDDTKYAVKPMNCPGGLIVYNSNIHSYRDLPLRVAELGFVHRHELSGALHGLFRVRAFTQDDAHIFCTEEQLGDEIINTIEYYLSVYKDFGFKDFEIFVSTRPAKSIGSDEIWELATKSLMNALDKLGISYKVNEGDGAFYGPKIDFNIKDVLDRNWQCGTLQVDFSLPMRFEISYEGKDGKKHTPVMLHRAILGSMERFIGILVEHYNGKFPLWLSPIQVAVVNVLNEEAQINRVHEVAKKLKEAGFRVEIDESNDNLGTKIKKYRLQRTPYTVIIGAEEVSNGKLSIRTRSSQEIKDMDLTEFMEKLQKESKERMNDSIFTTK</sequence>
<name>J9UDJ7_BRAPL</name>
<dbReference type="SUPFAM" id="SSF55186">
    <property type="entry name" value="ThrRS/AlaRS common domain"/>
    <property type="match status" value="1"/>
</dbReference>
<evidence type="ECO:0000256" key="2">
    <source>
        <dbReference type="ARBA" id="ARBA00022490"/>
    </source>
</evidence>
<keyword evidence="8 13" id="KW-0067">ATP-binding</keyword>
<dbReference type="FunFam" id="3.30.980.10:FF:000005">
    <property type="entry name" value="Threonyl-tRNA synthetase, mitochondrial"/>
    <property type="match status" value="1"/>
</dbReference>
<dbReference type="Pfam" id="PF07973">
    <property type="entry name" value="tRNA_SAD"/>
    <property type="match status" value="1"/>
</dbReference>
<organism evidence="16 17">
    <name type="scientific">Brachyspira pilosicoli B2904</name>
    <dbReference type="NCBI Taxonomy" id="1133568"/>
    <lineage>
        <taxon>Bacteria</taxon>
        <taxon>Pseudomonadati</taxon>
        <taxon>Spirochaetota</taxon>
        <taxon>Spirochaetia</taxon>
        <taxon>Brachyspirales</taxon>
        <taxon>Brachyspiraceae</taxon>
        <taxon>Brachyspira</taxon>
    </lineage>
</organism>
<dbReference type="InterPro" id="IPR004154">
    <property type="entry name" value="Anticodon-bd"/>
</dbReference>
<dbReference type="PANTHER" id="PTHR11451">
    <property type="entry name" value="THREONINE-TRNA LIGASE"/>
    <property type="match status" value="1"/>
</dbReference>
<dbReference type="FunFam" id="3.30.54.20:FF:000002">
    <property type="entry name" value="Threonine--tRNA ligase"/>
    <property type="match status" value="1"/>
</dbReference>
<dbReference type="Pfam" id="PF03129">
    <property type="entry name" value="HGTP_anticodon"/>
    <property type="match status" value="1"/>
</dbReference>
<feature type="domain" description="Aminoacyl-transfer RNA synthetases class-II family profile" evidence="14">
    <location>
        <begin position="283"/>
        <end position="551"/>
    </location>
</feature>
<dbReference type="GO" id="GO:0005524">
    <property type="term" value="F:ATP binding"/>
    <property type="evidence" value="ECO:0007669"/>
    <property type="project" value="UniProtKB-UniRule"/>
</dbReference>
<dbReference type="SUPFAM" id="SSF52954">
    <property type="entry name" value="Class II aaRS ABD-related"/>
    <property type="match status" value="1"/>
</dbReference>
<dbReference type="KEGG" id="bpj:B2904_orf868"/>
<dbReference type="InterPro" id="IPR047246">
    <property type="entry name" value="ThrRS_anticodon"/>
</dbReference>
<dbReference type="NCBIfam" id="TIGR00418">
    <property type="entry name" value="thrS"/>
    <property type="match status" value="1"/>
</dbReference>
<evidence type="ECO:0000259" key="14">
    <source>
        <dbReference type="PROSITE" id="PS50862"/>
    </source>
</evidence>
<evidence type="ECO:0000256" key="12">
    <source>
        <dbReference type="ARBA" id="ARBA00049515"/>
    </source>
</evidence>
<dbReference type="FunFam" id="3.40.50.800:FF:000001">
    <property type="entry name" value="Threonine--tRNA ligase"/>
    <property type="match status" value="1"/>
</dbReference>
<evidence type="ECO:0000256" key="10">
    <source>
        <dbReference type="ARBA" id="ARBA00022917"/>
    </source>
</evidence>
<dbReference type="HOGENOM" id="CLU_008554_0_1_12"/>
<feature type="domain" description="TGS" evidence="15">
    <location>
        <begin position="16"/>
        <end position="80"/>
    </location>
</feature>
<keyword evidence="4 13" id="KW-0436">Ligase</keyword>
<dbReference type="InterPro" id="IPR036621">
    <property type="entry name" value="Anticodon-bd_dom_sf"/>
</dbReference>
<dbReference type="InterPro" id="IPR012947">
    <property type="entry name" value="tRNA_SAD"/>
</dbReference>
<dbReference type="PRINTS" id="PR01047">
    <property type="entry name" value="TRNASYNTHTHR"/>
</dbReference>
<dbReference type="InterPro" id="IPR002320">
    <property type="entry name" value="Thr-tRNA-ligase_IIa"/>
</dbReference>
<dbReference type="HAMAP" id="MF_00184">
    <property type="entry name" value="Thr_tRNA_synth"/>
    <property type="match status" value="1"/>
</dbReference>
<dbReference type="PROSITE" id="PS50862">
    <property type="entry name" value="AA_TRNA_LIGASE_II"/>
    <property type="match status" value="1"/>
</dbReference>
<keyword evidence="2 13" id="KW-0963">Cytoplasm</keyword>
<proteinExistence type="inferred from homology"/>
<dbReference type="InterPro" id="IPR045864">
    <property type="entry name" value="aa-tRNA-synth_II/BPL/LPL"/>
</dbReference>
<keyword evidence="10 13" id="KW-0648">Protein biosynthesis</keyword>
<gene>
    <name evidence="13 16" type="primary">thrS</name>
    <name evidence="16" type="ORF">B2904_orf868</name>
</gene>
<dbReference type="CDD" id="cd00771">
    <property type="entry name" value="ThrRS_core"/>
    <property type="match status" value="1"/>
</dbReference>
<keyword evidence="3 13" id="KW-0820">tRNA-binding</keyword>
<evidence type="ECO:0000256" key="3">
    <source>
        <dbReference type="ARBA" id="ARBA00022555"/>
    </source>
</evidence>
<dbReference type="InterPro" id="IPR033728">
    <property type="entry name" value="ThrRS_core"/>
</dbReference>
<dbReference type="InterPro" id="IPR006195">
    <property type="entry name" value="aa-tRNA-synth_II"/>
</dbReference>
<dbReference type="InterPro" id="IPR002314">
    <property type="entry name" value="aa-tRNA-synt_IIb"/>
</dbReference>
<feature type="binding site" evidence="13">
    <location>
        <position position="402"/>
    </location>
    <ligand>
        <name>Zn(2+)</name>
        <dbReference type="ChEBI" id="CHEBI:29105"/>
        <note>catalytic</note>
    </ligand>
</feature>
<dbReference type="SUPFAM" id="SSF55681">
    <property type="entry name" value="Class II aaRS and biotin synthetases"/>
    <property type="match status" value="1"/>
</dbReference>
<evidence type="ECO:0000256" key="7">
    <source>
        <dbReference type="ARBA" id="ARBA00022833"/>
    </source>
</evidence>
<dbReference type="Pfam" id="PF00587">
    <property type="entry name" value="tRNA-synt_2b"/>
    <property type="match status" value="1"/>
</dbReference>
<evidence type="ECO:0000256" key="9">
    <source>
        <dbReference type="ARBA" id="ARBA00022884"/>
    </source>
</evidence>
<dbReference type="PANTHER" id="PTHR11451:SF44">
    <property type="entry name" value="THREONINE--TRNA LIGASE, CHLOROPLASTIC_MITOCHONDRIAL 2"/>
    <property type="match status" value="1"/>
</dbReference>
<dbReference type="PATRIC" id="fig|1133568.3.peg.863"/>
<dbReference type="Proteomes" id="UP000007346">
    <property type="component" value="Chromosome"/>
</dbReference>
<dbReference type="GO" id="GO:0046872">
    <property type="term" value="F:metal ion binding"/>
    <property type="evidence" value="ECO:0007669"/>
    <property type="project" value="UniProtKB-KW"/>
</dbReference>
<dbReference type="Gene3D" id="3.40.50.800">
    <property type="entry name" value="Anticodon-binding domain"/>
    <property type="match status" value="1"/>
</dbReference>
<feature type="binding site" evidence="13">
    <location>
        <position position="528"/>
    </location>
    <ligand>
        <name>Zn(2+)</name>
        <dbReference type="ChEBI" id="CHEBI:29105"/>
        <note>catalytic</note>
    </ligand>
</feature>
<evidence type="ECO:0000256" key="1">
    <source>
        <dbReference type="ARBA" id="ARBA00008226"/>
    </source>
</evidence>
<dbReference type="GO" id="GO:0006435">
    <property type="term" value="P:threonyl-tRNA aminoacylation"/>
    <property type="evidence" value="ECO:0007669"/>
    <property type="project" value="UniProtKB-UniRule"/>
</dbReference>
<comment type="similarity">
    <text evidence="1 13">Belongs to the class-II aminoacyl-tRNA synthetase family.</text>
</comment>
<evidence type="ECO:0000313" key="17">
    <source>
        <dbReference type="Proteomes" id="UP000007346"/>
    </source>
</evidence>
<dbReference type="PROSITE" id="PS51880">
    <property type="entry name" value="TGS"/>
    <property type="match status" value="1"/>
</dbReference>
<dbReference type="Gene3D" id="3.30.980.10">
    <property type="entry name" value="Threonyl-trna Synthetase, Chain A, domain 2"/>
    <property type="match status" value="1"/>
</dbReference>
<dbReference type="GO" id="GO:0004829">
    <property type="term" value="F:threonine-tRNA ligase activity"/>
    <property type="evidence" value="ECO:0007669"/>
    <property type="project" value="UniProtKB-UniRule"/>
</dbReference>
<dbReference type="EMBL" id="CP003490">
    <property type="protein sequence ID" value="AFR70211.1"/>
    <property type="molecule type" value="Genomic_DNA"/>
</dbReference>
<evidence type="ECO:0000259" key="15">
    <source>
        <dbReference type="PROSITE" id="PS51880"/>
    </source>
</evidence>
<dbReference type="AlphaFoldDB" id="J9UDJ7"/>
<evidence type="ECO:0000256" key="6">
    <source>
        <dbReference type="ARBA" id="ARBA00022741"/>
    </source>
</evidence>
<keyword evidence="6 13" id="KW-0547">Nucleotide-binding</keyword>
<dbReference type="InterPro" id="IPR018163">
    <property type="entry name" value="Thr/Ala-tRNA-synth_IIc_edit"/>
</dbReference>
<dbReference type="GO" id="GO:0005737">
    <property type="term" value="C:cytoplasm"/>
    <property type="evidence" value="ECO:0007669"/>
    <property type="project" value="UniProtKB-SubCell"/>
</dbReference>
<keyword evidence="5 13" id="KW-0479">Metal-binding</keyword>
<evidence type="ECO:0000256" key="11">
    <source>
        <dbReference type="ARBA" id="ARBA00023146"/>
    </source>
</evidence>
<dbReference type="CDD" id="cd00860">
    <property type="entry name" value="ThrRS_anticodon"/>
    <property type="match status" value="1"/>
</dbReference>
<keyword evidence="7 13" id="KW-0862">Zinc</keyword>
<dbReference type="FunFam" id="3.30.930.10:FF:000002">
    <property type="entry name" value="Threonine--tRNA ligase"/>
    <property type="match status" value="1"/>
</dbReference>
<keyword evidence="11 13" id="KW-0030">Aminoacyl-tRNA synthetase</keyword>
<comment type="catalytic activity">
    <reaction evidence="12 13">
        <text>tRNA(Thr) + L-threonine + ATP = L-threonyl-tRNA(Thr) + AMP + diphosphate + H(+)</text>
        <dbReference type="Rhea" id="RHEA:24624"/>
        <dbReference type="Rhea" id="RHEA-COMP:9670"/>
        <dbReference type="Rhea" id="RHEA-COMP:9704"/>
        <dbReference type="ChEBI" id="CHEBI:15378"/>
        <dbReference type="ChEBI" id="CHEBI:30616"/>
        <dbReference type="ChEBI" id="CHEBI:33019"/>
        <dbReference type="ChEBI" id="CHEBI:57926"/>
        <dbReference type="ChEBI" id="CHEBI:78442"/>
        <dbReference type="ChEBI" id="CHEBI:78534"/>
        <dbReference type="ChEBI" id="CHEBI:456215"/>
        <dbReference type="EC" id="6.1.1.3"/>
    </reaction>
</comment>
<dbReference type="Gene3D" id="3.30.54.20">
    <property type="match status" value="1"/>
</dbReference>
<accession>J9UDJ7</accession>
<protein>
    <recommendedName>
        <fullName evidence="13">Threonine--tRNA ligase</fullName>
        <ecNumber evidence="13">6.1.1.3</ecNumber>
    </recommendedName>
    <alternativeName>
        <fullName evidence="13">Threonyl-tRNA synthetase</fullName>
        <shortName evidence="13">ThrRS</shortName>
    </alternativeName>
</protein>
<evidence type="ECO:0000256" key="13">
    <source>
        <dbReference type="HAMAP-Rule" id="MF_00184"/>
    </source>
</evidence>
<dbReference type="SMART" id="SM00863">
    <property type="entry name" value="tRNA_SAD"/>
    <property type="match status" value="1"/>
</dbReference>
<comment type="cofactor">
    <cofactor evidence="13">
        <name>Zn(2+)</name>
        <dbReference type="ChEBI" id="CHEBI:29105"/>
    </cofactor>
    <text evidence="13">Binds 1 zinc ion per subunit.</text>
</comment>
<comment type="subunit">
    <text evidence="13">Homodimer.</text>
</comment>
<evidence type="ECO:0000256" key="4">
    <source>
        <dbReference type="ARBA" id="ARBA00022598"/>
    </source>
</evidence>
<evidence type="ECO:0000313" key="16">
    <source>
        <dbReference type="EMBL" id="AFR70211.1"/>
    </source>
</evidence>
<dbReference type="EC" id="6.1.1.3" evidence="13"/>
<dbReference type="Gene3D" id="3.30.930.10">
    <property type="entry name" value="Bira Bifunctional Protein, Domain 2"/>
    <property type="match status" value="1"/>
</dbReference>
<dbReference type="InterPro" id="IPR004095">
    <property type="entry name" value="TGS"/>
</dbReference>
<evidence type="ECO:0000256" key="5">
    <source>
        <dbReference type="ARBA" id="ARBA00022723"/>
    </source>
</evidence>